<sequence length="294" mass="33949">MNERKRQVLLTAQRLFIDKGFSTTSVQDILEESCISKGTFYNYFSSKNECLMAILEHAHDEAAVRRRELLIGKDLSDKSVLVEQILIRMHVNREQNLLPIFEAVFHSGDSDLRSFIKTTILKEFSWLTERMVDVYGKEAAPYAPDCSVMLFGMMQQMLHVWSAVSTEEIDTSKLVNFLMRRIDSIILGMISTNDTFFKEDIFLKLNSLAENQIETKEQLLERLTGFLELLGDDAPPAGKQYVQFLVDELRSECPRVFVLESITRSFRESFVGFSHEPEAHELAYKVWSYTDSLK</sequence>
<protein>
    <submittedName>
        <fullName evidence="4">TetR/AcrR family transcriptional regulator</fullName>
    </submittedName>
</protein>
<keyword evidence="1 2" id="KW-0238">DNA-binding</keyword>
<dbReference type="EMBL" id="DYWT01000138">
    <property type="protein sequence ID" value="HJF31777.1"/>
    <property type="molecule type" value="Genomic_DNA"/>
</dbReference>
<evidence type="ECO:0000256" key="2">
    <source>
        <dbReference type="PROSITE-ProRule" id="PRU00335"/>
    </source>
</evidence>
<dbReference type="Gene3D" id="1.10.357.10">
    <property type="entry name" value="Tetracycline Repressor, domain 2"/>
    <property type="match status" value="1"/>
</dbReference>
<comment type="caution">
    <text evidence="4">The sequence shown here is derived from an EMBL/GenBank/DDBJ whole genome shotgun (WGS) entry which is preliminary data.</text>
</comment>
<feature type="DNA-binding region" description="H-T-H motif" evidence="2">
    <location>
        <begin position="25"/>
        <end position="44"/>
    </location>
</feature>
<evidence type="ECO:0000259" key="3">
    <source>
        <dbReference type="PROSITE" id="PS50977"/>
    </source>
</evidence>
<name>A0A921FZJ9_SPOPS</name>
<dbReference type="PANTHER" id="PTHR43479:SF22">
    <property type="entry name" value="TRANSCRIPTIONAL REGULATOR, TETR FAMILY"/>
    <property type="match status" value="1"/>
</dbReference>
<dbReference type="AlphaFoldDB" id="A0A921FZJ9"/>
<dbReference type="SUPFAM" id="SSF46689">
    <property type="entry name" value="Homeodomain-like"/>
    <property type="match status" value="1"/>
</dbReference>
<dbReference type="InterPro" id="IPR009057">
    <property type="entry name" value="Homeodomain-like_sf"/>
</dbReference>
<dbReference type="PROSITE" id="PS01081">
    <property type="entry name" value="HTH_TETR_1"/>
    <property type="match status" value="1"/>
</dbReference>
<evidence type="ECO:0000313" key="4">
    <source>
        <dbReference type="EMBL" id="HJF31777.1"/>
    </source>
</evidence>
<dbReference type="InterPro" id="IPR023772">
    <property type="entry name" value="DNA-bd_HTH_TetR-type_CS"/>
</dbReference>
<dbReference type="PANTHER" id="PTHR43479">
    <property type="entry name" value="ACREF/ENVCD OPERON REPRESSOR-RELATED"/>
    <property type="match status" value="1"/>
</dbReference>
<evidence type="ECO:0000256" key="1">
    <source>
        <dbReference type="ARBA" id="ARBA00023125"/>
    </source>
</evidence>
<accession>A0A921FZJ9</accession>
<dbReference type="InterPro" id="IPR050624">
    <property type="entry name" value="HTH-type_Tx_Regulator"/>
</dbReference>
<dbReference type="GO" id="GO:0003677">
    <property type="term" value="F:DNA binding"/>
    <property type="evidence" value="ECO:0007669"/>
    <property type="project" value="UniProtKB-UniRule"/>
</dbReference>
<organism evidence="4 5">
    <name type="scientific">Sporosarcina psychrophila</name>
    <name type="common">Bacillus psychrophilus</name>
    <dbReference type="NCBI Taxonomy" id="1476"/>
    <lineage>
        <taxon>Bacteria</taxon>
        <taxon>Bacillati</taxon>
        <taxon>Bacillota</taxon>
        <taxon>Bacilli</taxon>
        <taxon>Bacillales</taxon>
        <taxon>Caryophanaceae</taxon>
        <taxon>Sporosarcina</taxon>
    </lineage>
</organism>
<reference evidence="4" key="1">
    <citation type="journal article" date="2021" name="PeerJ">
        <title>Extensive microbial diversity within the chicken gut microbiome revealed by metagenomics and culture.</title>
        <authorList>
            <person name="Gilroy R."/>
            <person name="Ravi A."/>
            <person name="Getino M."/>
            <person name="Pursley I."/>
            <person name="Horton D.L."/>
            <person name="Alikhan N.F."/>
            <person name="Baker D."/>
            <person name="Gharbi K."/>
            <person name="Hall N."/>
            <person name="Watson M."/>
            <person name="Adriaenssens E.M."/>
            <person name="Foster-Nyarko E."/>
            <person name="Jarju S."/>
            <person name="Secka A."/>
            <person name="Antonio M."/>
            <person name="Oren A."/>
            <person name="Chaudhuri R.R."/>
            <person name="La Ragione R."/>
            <person name="Hildebrand F."/>
            <person name="Pallen M.J."/>
        </authorList>
    </citation>
    <scope>NUCLEOTIDE SEQUENCE</scope>
    <source>
        <strain evidence="4">CHK171-7178</strain>
    </source>
</reference>
<dbReference type="PROSITE" id="PS50977">
    <property type="entry name" value="HTH_TETR_2"/>
    <property type="match status" value="1"/>
</dbReference>
<gene>
    <name evidence="4" type="ORF">K8V56_08355</name>
</gene>
<dbReference type="PRINTS" id="PR00455">
    <property type="entry name" value="HTHTETR"/>
</dbReference>
<feature type="domain" description="HTH tetR-type" evidence="3">
    <location>
        <begin position="2"/>
        <end position="62"/>
    </location>
</feature>
<proteinExistence type="predicted"/>
<dbReference type="Proteomes" id="UP000698173">
    <property type="component" value="Unassembled WGS sequence"/>
</dbReference>
<reference evidence="4" key="2">
    <citation type="submission" date="2021-09" db="EMBL/GenBank/DDBJ databases">
        <authorList>
            <person name="Gilroy R."/>
        </authorList>
    </citation>
    <scope>NUCLEOTIDE SEQUENCE</scope>
    <source>
        <strain evidence="4">CHK171-7178</strain>
    </source>
</reference>
<dbReference type="InterPro" id="IPR001647">
    <property type="entry name" value="HTH_TetR"/>
</dbReference>
<evidence type="ECO:0000313" key="5">
    <source>
        <dbReference type="Proteomes" id="UP000698173"/>
    </source>
</evidence>
<dbReference type="Pfam" id="PF00440">
    <property type="entry name" value="TetR_N"/>
    <property type="match status" value="1"/>
</dbReference>